<feature type="domain" description="Peptidase M48" evidence="9">
    <location>
        <begin position="154"/>
        <end position="206"/>
    </location>
</feature>
<feature type="compositionally biased region" description="Pro residues" evidence="7">
    <location>
        <begin position="264"/>
        <end position="283"/>
    </location>
</feature>
<keyword evidence="5 6" id="KW-0482">Metalloprotease</keyword>
<evidence type="ECO:0000313" key="10">
    <source>
        <dbReference type="EMBL" id="AEW92675.1"/>
    </source>
</evidence>
<evidence type="ECO:0000256" key="8">
    <source>
        <dbReference type="SAM" id="Phobius"/>
    </source>
</evidence>
<comment type="cofactor">
    <cofactor evidence="6">
        <name>Zn(2+)</name>
        <dbReference type="ChEBI" id="CHEBI:29105"/>
    </cofactor>
    <text evidence="6">Binds 1 zinc ion per subunit.</text>
</comment>
<protein>
    <submittedName>
        <fullName evidence="10">Integral membrane protein</fullName>
    </submittedName>
</protein>
<dbReference type="GO" id="GO:0046872">
    <property type="term" value="F:metal ion binding"/>
    <property type="evidence" value="ECO:0007669"/>
    <property type="project" value="UniProtKB-KW"/>
</dbReference>
<evidence type="ECO:0000256" key="5">
    <source>
        <dbReference type="ARBA" id="ARBA00023049"/>
    </source>
</evidence>
<proteinExistence type="inferred from homology"/>
<dbReference type="KEGG" id="scy:SCATT_03040"/>
<keyword evidence="4 6" id="KW-0862">Zinc</keyword>
<evidence type="ECO:0000256" key="1">
    <source>
        <dbReference type="ARBA" id="ARBA00022670"/>
    </source>
</evidence>
<evidence type="ECO:0000259" key="9">
    <source>
        <dbReference type="Pfam" id="PF01435"/>
    </source>
</evidence>
<dbReference type="Proteomes" id="UP000007842">
    <property type="component" value="Chromosome"/>
</dbReference>
<gene>
    <name evidence="10" type="ordered locus">SCATT_03040</name>
</gene>
<keyword evidence="8" id="KW-0472">Membrane</keyword>
<evidence type="ECO:0000256" key="6">
    <source>
        <dbReference type="RuleBase" id="RU003983"/>
    </source>
</evidence>
<accession>G8WMV6</accession>
<evidence type="ECO:0000256" key="2">
    <source>
        <dbReference type="ARBA" id="ARBA00022723"/>
    </source>
</evidence>
<keyword evidence="1 6" id="KW-0645">Protease</keyword>
<dbReference type="Gene3D" id="3.30.2010.10">
    <property type="entry name" value="Metalloproteases ('zincins'), catalytic domain"/>
    <property type="match status" value="1"/>
</dbReference>
<comment type="similarity">
    <text evidence="6">Belongs to the peptidase M48 family.</text>
</comment>
<feature type="transmembrane region" description="Helical" evidence="8">
    <location>
        <begin position="83"/>
        <end position="109"/>
    </location>
</feature>
<dbReference type="Pfam" id="PF01435">
    <property type="entry name" value="Peptidase_M48"/>
    <property type="match status" value="1"/>
</dbReference>
<dbReference type="PANTHER" id="PTHR34978">
    <property type="entry name" value="POSSIBLE SENSOR-TRANSDUCER PROTEIN BLAR"/>
    <property type="match status" value="1"/>
</dbReference>
<dbReference type="GO" id="GO:0004222">
    <property type="term" value="F:metalloendopeptidase activity"/>
    <property type="evidence" value="ECO:0007669"/>
    <property type="project" value="InterPro"/>
</dbReference>
<dbReference type="GO" id="GO:0006508">
    <property type="term" value="P:proteolysis"/>
    <property type="evidence" value="ECO:0007669"/>
    <property type="project" value="UniProtKB-KW"/>
</dbReference>
<dbReference type="InterPro" id="IPR052173">
    <property type="entry name" value="Beta-lactam_resp_regulator"/>
</dbReference>
<keyword evidence="3 6" id="KW-0378">Hydrolase</keyword>
<evidence type="ECO:0000256" key="3">
    <source>
        <dbReference type="ARBA" id="ARBA00022801"/>
    </source>
</evidence>
<dbReference type="CDD" id="cd07326">
    <property type="entry name" value="M56_BlaR1_MecR1_like"/>
    <property type="match status" value="1"/>
</dbReference>
<dbReference type="RefSeq" id="WP_014141070.1">
    <property type="nucleotide sequence ID" value="NC_016111.1"/>
</dbReference>
<keyword evidence="2" id="KW-0479">Metal-binding</keyword>
<dbReference type="InterPro" id="IPR001915">
    <property type="entry name" value="Peptidase_M48"/>
</dbReference>
<dbReference type="PANTHER" id="PTHR34978:SF3">
    <property type="entry name" value="SLR0241 PROTEIN"/>
    <property type="match status" value="1"/>
</dbReference>
<dbReference type="KEGG" id="sct:SCAT_0294"/>
<evidence type="ECO:0000256" key="7">
    <source>
        <dbReference type="SAM" id="MobiDB-lite"/>
    </source>
</evidence>
<dbReference type="AlphaFoldDB" id="F8JNU4"/>
<sequence length="338" mass="35948">MGTAFALPLIGVAFAVAAPRILGRASWQDREPVVALWVWQCVVAAVLLCFALSLLVTGAALWAPLRTGLFESAPRGVQESYGLAAGGVWRGVLAAVLITAAVHVVLHLFREAHLARISRRRRYQALRAAAPPLPPGAVPRQRGRRGDDDLLVLEGSRPEAWSLTMPLRPPRVVVSTGAMRRLGPEQLRAVLAHERAHARARHHLLLRSAGALATAFPSAELFTAYARTSARLVELAADDAAAQRHGSLATALALIDLNDGRFGPPRPRPPAAWAPGSPPPPPVEQVAERVDRLLTGPPRLRPVQRLHLTAVGLLIALVPVLVALAPGLDAVLTAAGRG</sequence>
<feature type="transmembrane region" description="Helical" evidence="8">
    <location>
        <begin position="34"/>
        <end position="63"/>
    </location>
</feature>
<dbReference type="HOGENOM" id="CLU_056335_0_0_11"/>
<dbReference type="PATRIC" id="fig|1003195.11.peg.1937"/>
<dbReference type="OrthoDB" id="9785340at2"/>
<feature type="transmembrane region" description="Helical" evidence="8">
    <location>
        <begin position="308"/>
        <end position="328"/>
    </location>
</feature>
<dbReference type="EMBL" id="CP003219">
    <property type="protein sequence ID" value="AEW92675.1"/>
    <property type="molecule type" value="Genomic_DNA"/>
</dbReference>
<dbReference type="eggNOG" id="COG0501">
    <property type="taxonomic scope" value="Bacteria"/>
</dbReference>
<evidence type="ECO:0000313" key="11">
    <source>
        <dbReference type="Proteomes" id="UP000007842"/>
    </source>
</evidence>
<reference evidence="11" key="1">
    <citation type="submission" date="2011-12" db="EMBL/GenBank/DDBJ databases">
        <title>Complete genome sequence of Streptomyces cattleya strain DSM 46488.</title>
        <authorList>
            <person name="Ou H.-Y."/>
            <person name="Li P."/>
            <person name="Zhao C."/>
            <person name="O'Hagan D."/>
            <person name="Deng Z."/>
        </authorList>
    </citation>
    <scope>NUCLEOTIDE SEQUENCE [LARGE SCALE GENOMIC DNA]</scope>
    <source>
        <strain evidence="11">ATCC 35852 / DSM 46488 / JCM 4925 / NBRC 14057 / NRRL 8057</strain>
    </source>
</reference>
<name>F8JNU4_STREN</name>
<feature type="region of interest" description="Disordered" evidence="7">
    <location>
        <begin position="264"/>
        <end position="284"/>
    </location>
</feature>
<evidence type="ECO:0000256" key="4">
    <source>
        <dbReference type="ARBA" id="ARBA00022833"/>
    </source>
</evidence>
<accession>F8JNU4</accession>
<keyword evidence="8" id="KW-1133">Transmembrane helix</keyword>
<dbReference type="STRING" id="1003195.SCATT_03040"/>
<keyword evidence="11" id="KW-1185">Reference proteome</keyword>
<organism evidence="10 11">
    <name type="scientific">Streptantibioticus cattleyicolor (strain ATCC 35852 / DSM 46488 / JCM 4925 / NBRC 14057 / NRRL 8057)</name>
    <name type="common">Streptomyces cattleya</name>
    <dbReference type="NCBI Taxonomy" id="1003195"/>
    <lineage>
        <taxon>Bacteria</taxon>
        <taxon>Bacillati</taxon>
        <taxon>Actinomycetota</taxon>
        <taxon>Actinomycetes</taxon>
        <taxon>Kitasatosporales</taxon>
        <taxon>Streptomycetaceae</taxon>
        <taxon>Streptantibioticus</taxon>
    </lineage>
</organism>
<feature type="transmembrane region" description="Helical" evidence="8">
    <location>
        <begin position="6"/>
        <end position="22"/>
    </location>
</feature>
<keyword evidence="8" id="KW-0812">Transmembrane</keyword>